<dbReference type="GO" id="GO:0046983">
    <property type="term" value="F:protein dimerization activity"/>
    <property type="evidence" value="ECO:0007669"/>
    <property type="project" value="InterPro"/>
</dbReference>
<evidence type="ECO:0000313" key="3">
    <source>
        <dbReference type="EMBL" id="SPD33716.1"/>
    </source>
</evidence>
<dbReference type="SUPFAM" id="SSF53098">
    <property type="entry name" value="Ribonuclease H-like"/>
    <property type="match status" value="1"/>
</dbReference>
<dbReference type="InterPro" id="IPR008906">
    <property type="entry name" value="HATC_C_dom"/>
</dbReference>
<proteinExistence type="predicted"/>
<dbReference type="Pfam" id="PF05699">
    <property type="entry name" value="Dimer_Tnp_hAT"/>
    <property type="match status" value="1"/>
</dbReference>
<feature type="region of interest" description="Disordered" evidence="1">
    <location>
        <begin position="232"/>
        <end position="253"/>
    </location>
</feature>
<dbReference type="PANTHER" id="PTHR45749">
    <property type="match status" value="1"/>
</dbReference>
<dbReference type="SMART" id="SM00597">
    <property type="entry name" value="ZnF_TTF"/>
    <property type="match status" value="1"/>
</dbReference>
<dbReference type="Pfam" id="PF14291">
    <property type="entry name" value="DUF4371"/>
    <property type="match status" value="1"/>
</dbReference>
<gene>
    <name evidence="3" type="ORF">FSB_LOCUS61598</name>
</gene>
<feature type="compositionally biased region" description="Basic and acidic residues" evidence="1">
    <location>
        <begin position="7"/>
        <end position="16"/>
    </location>
</feature>
<feature type="compositionally biased region" description="Acidic residues" evidence="1">
    <location>
        <begin position="150"/>
        <end position="161"/>
    </location>
</feature>
<evidence type="ECO:0000256" key="1">
    <source>
        <dbReference type="SAM" id="MobiDB-lite"/>
    </source>
</evidence>
<feature type="region of interest" description="Disordered" evidence="1">
    <location>
        <begin position="1"/>
        <end position="128"/>
    </location>
</feature>
<dbReference type="InterPro" id="IPR006580">
    <property type="entry name" value="Znf_TTF"/>
</dbReference>
<dbReference type="InterPro" id="IPR025398">
    <property type="entry name" value="DUF4371"/>
</dbReference>
<dbReference type="EMBL" id="OIVN01006470">
    <property type="protein sequence ID" value="SPD33716.1"/>
    <property type="molecule type" value="Genomic_DNA"/>
</dbReference>
<reference evidence="3" key="1">
    <citation type="submission" date="2018-02" db="EMBL/GenBank/DDBJ databases">
        <authorList>
            <person name="Cohen D.B."/>
            <person name="Kent A.D."/>
        </authorList>
    </citation>
    <scope>NUCLEOTIDE SEQUENCE</scope>
</reference>
<evidence type="ECO:0000259" key="2">
    <source>
        <dbReference type="SMART" id="SM00597"/>
    </source>
</evidence>
<sequence length="786" mass="90546">MVGWAVDLRRKREGDVAARALGGLGPGPTLGSGNHRHKELKEEQAEQQTATSPPPRAARRTPRRKARRPPQARTHLTPPRVTPSAPHGLRGLRFHRSGPGSISKLFNAKIQKSESSSQVEEASGEDMNEVHVELNESVVANEEFSKEEASGEDMDEAHESEDVDVANDEFREEHNEDNLRDGGVNEEASVSMLDLEKDVDVNYDPGLWGIINDTKRVMLVKKGPIKILKENDEFPKEPNRGRHFSSKLYTSNRPNGEKQERKWLVYSNELDKVFCFCCKLFKHNPMTTGLAEDGINDWHNLPTKLRDHEKNPEHNLNVVKWVDLQMRLKQEATIDKQVEALINKERIRWKLILARIIGVVKTLSRNSLPFRGSNEKIYEKNNGLFCQLIEFLAEFDPVMKDHLRTCDLSHEEQMSIVIRCVDVEDASEVKVEEFFLGFIKVDDTSGLGLFKRLEDTLVDLKLNIDDIRGQSYDNGANMKDDVVMAEAKGLCFNALEDFEFLISLCIWYKILDKVNWVSQVLQKEEIELENAIIKIKELILFFEELREDGFLDLIEEGKELAKKVGIEPAFTVKRVVRRKKQFDEDVGEDANESQSPQEKFKVTYFYHIIDQALTSLKDRFEQFQRYEEIFGFLLNGKFKSISEDKLMEHCSQLQSFLEYKEHCDIYADELFQELRYLKTLLPKDVTKSIDILNTIKSYWEEGGFQTVWVTYRILLTIPVTVASAERSFSKLKLIKTYLRTTMSQERLSGLAMISIENEYLDKLNYDDLIEDFASKNARRSNFLGVG</sequence>
<dbReference type="InterPro" id="IPR012337">
    <property type="entry name" value="RNaseH-like_sf"/>
</dbReference>
<accession>A0A2N9J8N1</accession>
<feature type="region of interest" description="Disordered" evidence="1">
    <location>
        <begin position="142"/>
        <end position="161"/>
    </location>
</feature>
<organism evidence="3">
    <name type="scientific">Fagus sylvatica</name>
    <name type="common">Beechnut</name>
    <dbReference type="NCBI Taxonomy" id="28930"/>
    <lineage>
        <taxon>Eukaryota</taxon>
        <taxon>Viridiplantae</taxon>
        <taxon>Streptophyta</taxon>
        <taxon>Embryophyta</taxon>
        <taxon>Tracheophyta</taxon>
        <taxon>Spermatophyta</taxon>
        <taxon>Magnoliopsida</taxon>
        <taxon>eudicotyledons</taxon>
        <taxon>Gunneridae</taxon>
        <taxon>Pentapetalae</taxon>
        <taxon>rosids</taxon>
        <taxon>fabids</taxon>
        <taxon>Fagales</taxon>
        <taxon>Fagaceae</taxon>
        <taxon>Fagus</taxon>
    </lineage>
</organism>
<dbReference type="PANTHER" id="PTHR45749:SF35">
    <property type="entry name" value="AC-LIKE TRANSPOSASE-RELATED"/>
    <property type="match status" value="1"/>
</dbReference>
<protein>
    <recommendedName>
        <fullName evidence="2">TTF-type domain-containing protein</fullName>
    </recommendedName>
</protein>
<feature type="compositionally biased region" description="Basic residues" evidence="1">
    <location>
        <begin position="57"/>
        <end position="70"/>
    </location>
</feature>
<feature type="domain" description="TTF-type" evidence="2">
    <location>
        <begin position="248"/>
        <end position="333"/>
    </location>
</feature>
<name>A0A2N9J8N1_FAGSY</name>
<dbReference type="AlphaFoldDB" id="A0A2N9J8N1"/>